<feature type="domain" description="Sulfatase N-terminal" evidence="3">
    <location>
        <begin position="12"/>
        <end position="399"/>
    </location>
</feature>
<evidence type="ECO:0000313" key="5">
    <source>
        <dbReference type="Proteomes" id="UP000672602"/>
    </source>
</evidence>
<organism evidence="4 5">
    <name type="scientific">Marivibrio halodurans</name>
    <dbReference type="NCBI Taxonomy" id="2039722"/>
    <lineage>
        <taxon>Bacteria</taxon>
        <taxon>Pseudomonadati</taxon>
        <taxon>Pseudomonadota</taxon>
        <taxon>Alphaproteobacteria</taxon>
        <taxon>Rhodospirillales</taxon>
        <taxon>Rhodospirillaceae</taxon>
        <taxon>Marivibrio</taxon>
    </lineage>
</organism>
<dbReference type="Gene3D" id="3.40.720.10">
    <property type="entry name" value="Alkaline Phosphatase, subunit A"/>
    <property type="match status" value="1"/>
</dbReference>
<reference evidence="4" key="1">
    <citation type="submission" date="2021-04" db="EMBL/GenBank/DDBJ databases">
        <authorList>
            <person name="Zhang D.-C."/>
        </authorList>
    </citation>
    <scope>NUCLEOTIDE SEQUENCE</scope>
    <source>
        <strain evidence="4">CGMCC 1.15697</strain>
    </source>
</reference>
<keyword evidence="5" id="KW-1185">Reference proteome</keyword>
<dbReference type="Proteomes" id="UP000672602">
    <property type="component" value="Unassembled WGS sequence"/>
</dbReference>
<keyword evidence="2" id="KW-0378">Hydrolase</keyword>
<evidence type="ECO:0000259" key="3">
    <source>
        <dbReference type="Pfam" id="PF00884"/>
    </source>
</evidence>
<name>A0A8J7V1K0_9PROT</name>
<dbReference type="AlphaFoldDB" id="A0A8J7V1K0"/>
<dbReference type="SUPFAM" id="SSF53649">
    <property type="entry name" value="Alkaline phosphatase-like"/>
    <property type="match status" value="1"/>
</dbReference>
<dbReference type="InterPro" id="IPR000917">
    <property type="entry name" value="Sulfatase_N"/>
</dbReference>
<dbReference type="CDD" id="cd16028">
    <property type="entry name" value="PMH"/>
    <property type="match status" value="1"/>
</dbReference>
<comment type="caution">
    <text evidence="4">The sequence shown here is derived from an EMBL/GenBank/DDBJ whole genome shotgun (WGS) entry which is preliminary data.</text>
</comment>
<evidence type="ECO:0000256" key="1">
    <source>
        <dbReference type="ARBA" id="ARBA00022723"/>
    </source>
</evidence>
<sequence length="536" mass="59633">MTIDPNRPSAIRNILLVTFDQWRWDCLSAMDHPLLRTPVLDAFAADATHFANHWSVTCPCGPARASLFTGTYLHRHRSLRNGTPLDARFTNLALETRRLGYDPALFGYTDISPDPRGRDGADPIFDSYEGVLPGMTRVCRLDDDFGTWFADLKAKGFPVPEKPWDIFRPTAEALAEAEAAGRAYCAAPARYKAADSNGAFLTNEVLRYLEARGGAPWFAHVSYISPHPPFIAPAPYHARYAPEKTPAPVRAESAWAEASVHPFLDFKINGRAGGTNAGVGAFVGRSVAPAEMADEELAQLRATYYGMINEVEDCFARILDWLHENDAYDETLIVLTSDHGEQLGDHWMLSKTGFFDESYRVPLIVRDPRPEAAAGRGRRVEAFTESVDVAPTVLSLLGAPVPRGMDGVPLLAWLEGRTPARWRDAAHVEYDFGDPVGRGAERALGLRSQDCGLAMINDGRFKYVHFQALPPLLYDLEADRHQLVNRADDPAYREVLAEMRAKLLSWRMASDEQTLTHYHIDRGATAYEDERFEGAL</sequence>
<dbReference type="EMBL" id="JAGMWN010000005">
    <property type="protein sequence ID" value="MBP5857866.1"/>
    <property type="molecule type" value="Genomic_DNA"/>
</dbReference>
<keyword evidence="1" id="KW-0479">Metal-binding</keyword>
<protein>
    <submittedName>
        <fullName evidence="4">Alkaline phosphatase family protein</fullName>
    </submittedName>
</protein>
<dbReference type="GO" id="GO:0046872">
    <property type="term" value="F:metal ion binding"/>
    <property type="evidence" value="ECO:0007669"/>
    <property type="project" value="UniProtKB-KW"/>
</dbReference>
<accession>A0A8J7V1K0</accession>
<evidence type="ECO:0000256" key="2">
    <source>
        <dbReference type="ARBA" id="ARBA00022801"/>
    </source>
</evidence>
<dbReference type="GO" id="GO:0008484">
    <property type="term" value="F:sulfuric ester hydrolase activity"/>
    <property type="evidence" value="ECO:0007669"/>
    <property type="project" value="TreeGrafter"/>
</dbReference>
<dbReference type="PANTHER" id="PTHR45953:SF1">
    <property type="entry name" value="IDURONATE 2-SULFATASE"/>
    <property type="match status" value="1"/>
</dbReference>
<dbReference type="RefSeq" id="WP_210682439.1">
    <property type="nucleotide sequence ID" value="NZ_JAGMWN010000005.1"/>
</dbReference>
<proteinExistence type="predicted"/>
<dbReference type="Pfam" id="PF00884">
    <property type="entry name" value="Sulfatase"/>
    <property type="match status" value="1"/>
</dbReference>
<dbReference type="GO" id="GO:0005737">
    <property type="term" value="C:cytoplasm"/>
    <property type="evidence" value="ECO:0007669"/>
    <property type="project" value="TreeGrafter"/>
</dbReference>
<dbReference type="PANTHER" id="PTHR45953">
    <property type="entry name" value="IDURONATE 2-SULFATASE"/>
    <property type="match status" value="1"/>
</dbReference>
<dbReference type="InterPro" id="IPR017850">
    <property type="entry name" value="Alkaline_phosphatase_core_sf"/>
</dbReference>
<evidence type="ECO:0000313" key="4">
    <source>
        <dbReference type="EMBL" id="MBP5857866.1"/>
    </source>
</evidence>
<gene>
    <name evidence="4" type="ORF">KAJ83_12680</name>
</gene>